<dbReference type="PANTHER" id="PTHR30482:SF4">
    <property type="entry name" value="SLR1201 PROTEIN"/>
    <property type="match status" value="1"/>
</dbReference>
<keyword evidence="2" id="KW-1003">Cell membrane</keyword>
<keyword evidence="3 6" id="KW-0812">Transmembrane</keyword>
<name>A0A2W5MF20_ANCNO</name>
<dbReference type="EMBL" id="QFPN01000004">
    <property type="protein sequence ID" value="PZQ16073.1"/>
    <property type="molecule type" value="Genomic_DNA"/>
</dbReference>
<dbReference type="InterPro" id="IPR043428">
    <property type="entry name" value="LivM-like"/>
</dbReference>
<feature type="transmembrane region" description="Helical" evidence="6">
    <location>
        <begin position="80"/>
        <end position="99"/>
    </location>
</feature>
<accession>A0A2W5MF20</accession>
<evidence type="ECO:0000313" key="7">
    <source>
        <dbReference type="EMBL" id="PZQ16073.1"/>
    </source>
</evidence>
<dbReference type="GO" id="GO:0005886">
    <property type="term" value="C:plasma membrane"/>
    <property type="evidence" value="ECO:0007669"/>
    <property type="project" value="UniProtKB-SubCell"/>
</dbReference>
<comment type="subcellular location">
    <subcellularLocation>
        <location evidence="1">Cell membrane</location>
        <topology evidence="1">Multi-pass membrane protein</topology>
    </subcellularLocation>
</comment>
<gene>
    <name evidence="7" type="ORF">DI565_09775</name>
</gene>
<dbReference type="GO" id="GO:0015658">
    <property type="term" value="F:branched-chain amino acid transmembrane transporter activity"/>
    <property type="evidence" value="ECO:0007669"/>
    <property type="project" value="InterPro"/>
</dbReference>
<reference evidence="7 8" key="1">
    <citation type="submission" date="2017-08" db="EMBL/GenBank/DDBJ databases">
        <title>Infants hospitalized years apart are colonized by the same room-sourced microbial strains.</title>
        <authorList>
            <person name="Brooks B."/>
            <person name="Olm M.R."/>
            <person name="Firek B.A."/>
            <person name="Baker R."/>
            <person name="Thomas B.C."/>
            <person name="Morowitz M.J."/>
            <person name="Banfield J.F."/>
        </authorList>
    </citation>
    <scope>NUCLEOTIDE SEQUENCE [LARGE SCALE GENOMIC DNA]</scope>
    <source>
        <strain evidence="7">S2_005_003_R2_43</strain>
    </source>
</reference>
<evidence type="ECO:0000256" key="2">
    <source>
        <dbReference type="ARBA" id="ARBA00022475"/>
    </source>
</evidence>
<dbReference type="CDD" id="cd06581">
    <property type="entry name" value="TM_PBP1_LivM_like"/>
    <property type="match status" value="1"/>
</dbReference>
<feature type="transmembrane region" description="Helical" evidence="6">
    <location>
        <begin position="325"/>
        <end position="344"/>
    </location>
</feature>
<feature type="transmembrane region" description="Helical" evidence="6">
    <location>
        <begin position="202"/>
        <end position="230"/>
    </location>
</feature>
<dbReference type="PANTHER" id="PTHR30482">
    <property type="entry name" value="HIGH-AFFINITY BRANCHED-CHAIN AMINO ACID TRANSPORT SYSTEM PERMEASE"/>
    <property type="match status" value="1"/>
</dbReference>
<feature type="transmembrane region" description="Helical" evidence="6">
    <location>
        <begin position="24"/>
        <end position="42"/>
    </location>
</feature>
<dbReference type="AlphaFoldDB" id="A0A2W5MF20"/>
<sequence>MASRSPLAFLSALNGPQTLGNSRLFWLLWLAALAAFVLLPFFASRYQVLTASNFMISSILALSLCLIWGFAGILSLGQAAFFGVGGYAYGIVGINLIGATGESGTALVGGALAPAALAAGVGALMFYSRLKGVYVAILMLVVSLLLGLFMRQTADPSYVVGGAYLGGMNGLGPATPNDPSIPSLTLGFGEHVVEIDGRGRNFYWVVLGVLTAVYLGLRLLVNSSFGYLLVAVREDERRTETFGYDVRLIQLGAFCLSAALAGLAGALYTAWGTYIHPDGFSVGPNILVVIWVAVGGRKDLTSVVISTLLLSWLSIELATWGEISLLALGVVLVSAMLIAPEGVVATAGSRIGRLAAAAGRKGAAPSAAAELGAAR</sequence>
<dbReference type="InterPro" id="IPR001851">
    <property type="entry name" value="ABC_transp_permease"/>
</dbReference>
<comment type="caution">
    <text evidence="7">The sequence shown here is derived from an EMBL/GenBank/DDBJ whole genome shotgun (WGS) entry which is preliminary data.</text>
</comment>
<keyword evidence="4 6" id="KW-1133">Transmembrane helix</keyword>
<evidence type="ECO:0000256" key="4">
    <source>
        <dbReference type="ARBA" id="ARBA00022989"/>
    </source>
</evidence>
<feature type="transmembrane region" description="Helical" evidence="6">
    <location>
        <begin position="133"/>
        <end position="150"/>
    </location>
</feature>
<dbReference type="Proteomes" id="UP000249577">
    <property type="component" value="Unassembled WGS sequence"/>
</dbReference>
<organism evidence="7 8">
    <name type="scientific">Ancylobacter novellus</name>
    <name type="common">Thiobacillus novellus</name>
    <dbReference type="NCBI Taxonomy" id="921"/>
    <lineage>
        <taxon>Bacteria</taxon>
        <taxon>Pseudomonadati</taxon>
        <taxon>Pseudomonadota</taxon>
        <taxon>Alphaproteobacteria</taxon>
        <taxon>Hyphomicrobiales</taxon>
        <taxon>Xanthobacteraceae</taxon>
        <taxon>Ancylobacter</taxon>
    </lineage>
</organism>
<evidence type="ECO:0000256" key="3">
    <source>
        <dbReference type="ARBA" id="ARBA00022692"/>
    </source>
</evidence>
<evidence type="ECO:0000313" key="8">
    <source>
        <dbReference type="Proteomes" id="UP000249577"/>
    </source>
</evidence>
<evidence type="ECO:0000256" key="1">
    <source>
        <dbReference type="ARBA" id="ARBA00004651"/>
    </source>
</evidence>
<protein>
    <submittedName>
        <fullName evidence="7">Urea ABC transporter permease</fullName>
    </submittedName>
</protein>
<keyword evidence="5 6" id="KW-0472">Membrane</keyword>
<feature type="transmembrane region" description="Helical" evidence="6">
    <location>
        <begin position="251"/>
        <end position="268"/>
    </location>
</feature>
<feature type="transmembrane region" description="Helical" evidence="6">
    <location>
        <begin position="106"/>
        <end position="127"/>
    </location>
</feature>
<evidence type="ECO:0000256" key="5">
    <source>
        <dbReference type="ARBA" id="ARBA00023136"/>
    </source>
</evidence>
<feature type="transmembrane region" description="Helical" evidence="6">
    <location>
        <begin position="54"/>
        <end position="74"/>
    </location>
</feature>
<dbReference type="Pfam" id="PF02653">
    <property type="entry name" value="BPD_transp_2"/>
    <property type="match status" value="1"/>
</dbReference>
<proteinExistence type="predicted"/>
<evidence type="ECO:0000256" key="6">
    <source>
        <dbReference type="SAM" id="Phobius"/>
    </source>
</evidence>